<protein>
    <submittedName>
        <fullName evidence="2">Uncharacterized protein</fullName>
    </submittedName>
</protein>
<dbReference type="AlphaFoldDB" id="D9TPD3"/>
<dbReference type="RefSeq" id="WP_013299106.1">
    <property type="nucleotide sequence ID" value="NC_014410.1"/>
</dbReference>
<reference evidence="2 3" key="1">
    <citation type="submission" date="2010-08" db="EMBL/GenBank/DDBJ databases">
        <title>Complete sequence of Thermoanaerobacterium thermosaccharolyticum DSM 571.</title>
        <authorList>
            <consortium name="US DOE Joint Genome Institute"/>
            <person name="Lucas S."/>
            <person name="Copeland A."/>
            <person name="Lapidus A."/>
            <person name="Cheng J.-F."/>
            <person name="Bruce D."/>
            <person name="Goodwin L."/>
            <person name="Pitluck S."/>
            <person name="Teshima H."/>
            <person name="Detter J.C."/>
            <person name="Han C."/>
            <person name="Tapia R."/>
            <person name="Land M."/>
            <person name="Hauser L."/>
            <person name="Chang Y.-J."/>
            <person name="Jeffries C."/>
            <person name="Kyrpides N."/>
            <person name="Ivanova N."/>
            <person name="Mikhailova N."/>
            <person name="Hemme C.L."/>
            <person name="Woyke T."/>
        </authorList>
    </citation>
    <scope>NUCLEOTIDE SEQUENCE [LARGE SCALE GENOMIC DNA]</scope>
    <source>
        <strain evidence="3">ATCC 7956 / DSM 571 / NCIMB 9385 / NCA 3814 / NCTC 13789 / WDCM 00135 / 2032</strain>
    </source>
</reference>
<keyword evidence="1" id="KW-0175">Coiled coil</keyword>
<proteinExistence type="predicted"/>
<accession>D9TPD3</accession>
<dbReference type="EMBL" id="CP002171">
    <property type="protein sequence ID" value="ADL70151.1"/>
    <property type="molecule type" value="Genomic_DNA"/>
</dbReference>
<feature type="coiled-coil region" evidence="1">
    <location>
        <begin position="179"/>
        <end position="206"/>
    </location>
</feature>
<evidence type="ECO:0000256" key="1">
    <source>
        <dbReference type="SAM" id="Coils"/>
    </source>
</evidence>
<gene>
    <name evidence="2" type="ordered locus">Tthe_2702</name>
</gene>
<keyword evidence="3" id="KW-1185">Reference proteome</keyword>
<organism evidence="2 3">
    <name type="scientific">Thermoanaerobacterium thermosaccharolyticum (strain ATCC 7956 / DSM 571 / NCIMB 9385 / NCA 3814 / NCTC 13789 / WDCM 00135 / 2032)</name>
    <name type="common">Clostridium thermosaccharolyticum</name>
    <dbReference type="NCBI Taxonomy" id="580327"/>
    <lineage>
        <taxon>Bacteria</taxon>
        <taxon>Bacillati</taxon>
        <taxon>Bacillota</taxon>
        <taxon>Clostridia</taxon>
        <taxon>Thermoanaerobacterales</taxon>
        <taxon>Thermoanaerobacteraceae</taxon>
        <taxon>Thermoanaerobacterium</taxon>
    </lineage>
</organism>
<dbReference type="OrthoDB" id="137710at2"/>
<feature type="coiled-coil region" evidence="1">
    <location>
        <begin position="87"/>
        <end position="134"/>
    </location>
</feature>
<evidence type="ECO:0000313" key="3">
    <source>
        <dbReference type="Proteomes" id="UP000001626"/>
    </source>
</evidence>
<dbReference type="STRING" id="580327.Tthe_2702"/>
<sequence length="601" mass="70350">MTDKKYYVLKESGTYSNALEAYGLAELILGLTHEKAKISIIDKGIYYELDVKDMELSEIRYFDLFPYLKKKDDKEVIEKGIKNYIDLEEEKERKNRYNDYLKKINEEKKKAKSLPDAKSILAELDKKIKNYEDKPIKELDVITGINQFKALDMYKKAYFNLYDNKDSFQNIIDVVLRLYSDTTNNIEEAKAIISDLKKKRKIKNIEKVNSLQLYNPSMVKGAHPQKSNDITPKSVDGFWLQECLKIAGSFTSMVIKPVQIAKQKWDNKVYVFDVNNLDWDISKKIFNEFKKLLKGNTSIRLDINSVLLMAKELIQHREEYKSNRKFLNGYRPHDEIKGFYTVYFKNMGNANSPTNISFIELPLFIEINSDKEVKDWIEIIDEHLKIINNIRNSISDQDESGNIISLLKTYRQFLTTSDMDYFYNFIGQYSIFLMEQIAKKNYFTKPFSEKLMEVFLLKTDSKISEILQNQGFRNIAKAIRKSTISEQYAKSKGQQKYDIRYGLAQELLRKSAYKEDLIEFLSEFIVSYNQETAKMAEKDKGKVRATIKQQDLEDLVKLIDEYDNPSLIGKLLCAFGYSLDRKEKEDELAEDENNELDEING</sequence>
<dbReference type="KEGG" id="ttm:Tthe_2702"/>
<dbReference type="GeneID" id="93865482"/>
<dbReference type="eggNOG" id="ENOG502Z8WV">
    <property type="taxonomic scope" value="Bacteria"/>
</dbReference>
<dbReference type="Proteomes" id="UP000001626">
    <property type="component" value="Chromosome"/>
</dbReference>
<dbReference type="HOGENOM" id="CLU_033623_0_0_9"/>
<evidence type="ECO:0000313" key="2">
    <source>
        <dbReference type="EMBL" id="ADL70151.1"/>
    </source>
</evidence>
<name>D9TPD3_THETC</name>